<keyword evidence="1" id="KW-0436">Ligase</keyword>
<feature type="transmembrane region" description="Helical" evidence="4">
    <location>
        <begin position="130"/>
        <end position="150"/>
    </location>
</feature>
<keyword evidence="4" id="KW-1133">Transmembrane helix</keyword>
<dbReference type="EMBL" id="MGGR01000029">
    <property type="protein sequence ID" value="OGM32611.1"/>
    <property type="molecule type" value="Genomic_DNA"/>
</dbReference>
<sequence length="538" mass="60967">MVQKSIILVIFWLPQAIRQLLIWIYWIQIKEYRFDRFRLFFSSISGRNNTEVNIIVFKIATLILALILRESQNALILLFTLFDLSVLIDIKKETLRKPVFTQRAKRIFITALLIALLPPMFGFITGELGTLHFIFAEILLVISPFAGVLWTQPIVQKIKSEEIKIAKEKISKVSPIVIGITGSYGKSSTKEFVAQILSKKYEVLKTTGNENTEFGIARKIRDFLEKSTEFFVAEMGAYKQGEIKKLTAIVKPSVAIITGIEEQHLSLFGNLENIKKTKFELIEALPPDGIAIFNLSNAYCLELAERARELSTHVKVLGYYVAREKKDNRFKDADIVSRVISADTHSIKIKVHFNEDEKTIKTSLTGLHFIENITAAILVARLFKVSWKDIKKACGNIKLPEKTMSVSKLESGVILIDDTHNSTPRAFESALEYLSLFKDKRKVVITSGIIELGAKSDEIHERLAKMMSNSVEKVFLTNPDALTSFKKGLGVNSNKLVFSNDREELSLKIQKELDQKNGVILLEGRIPLILFKDTDLKI</sequence>
<comment type="caution">
    <text evidence="7">The sequence shown here is derived from an EMBL/GenBank/DDBJ whole genome shotgun (WGS) entry which is preliminary data.</text>
</comment>
<evidence type="ECO:0000313" key="8">
    <source>
        <dbReference type="Proteomes" id="UP000177169"/>
    </source>
</evidence>
<dbReference type="InterPro" id="IPR036565">
    <property type="entry name" value="Mur-like_cat_sf"/>
</dbReference>
<name>A0A1F7YZA0_9BACT</name>
<dbReference type="SUPFAM" id="SSF53244">
    <property type="entry name" value="MurD-like peptide ligases, peptide-binding domain"/>
    <property type="match status" value="1"/>
</dbReference>
<evidence type="ECO:0000256" key="3">
    <source>
        <dbReference type="ARBA" id="ARBA00022840"/>
    </source>
</evidence>
<dbReference type="Proteomes" id="UP000177169">
    <property type="component" value="Unassembled WGS sequence"/>
</dbReference>
<evidence type="ECO:0000256" key="1">
    <source>
        <dbReference type="ARBA" id="ARBA00022598"/>
    </source>
</evidence>
<evidence type="ECO:0000313" key="7">
    <source>
        <dbReference type="EMBL" id="OGM32611.1"/>
    </source>
</evidence>
<feature type="transmembrane region" description="Helical" evidence="4">
    <location>
        <begin position="50"/>
        <end position="68"/>
    </location>
</feature>
<dbReference type="InterPro" id="IPR004101">
    <property type="entry name" value="Mur_ligase_C"/>
</dbReference>
<organism evidence="7 8">
    <name type="scientific">Candidatus Woesebacteria bacterium RIFCSPHIGHO2_02_FULL_39_13</name>
    <dbReference type="NCBI Taxonomy" id="1802505"/>
    <lineage>
        <taxon>Bacteria</taxon>
        <taxon>Candidatus Woeseibacteriota</taxon>
    </lineage>
</organism>
<dbReference type="InterPro" id="IPR013221">
    <property type="entry name" value="Mur_ligase_cen"/>
</dbReference>
<keyword evidence="4" id="KW-0472">Membrane</keyword>
<evidence type="ECO:0008006" key="9">
    <source>
        <dbReference type="Google" id="ProtNLM"/>
    </source>
</evidence>
<keyword evidence="3" id="KW-0067">ATP-binding</keyword>
<evidence type="ECO:0000256" key="2">
    <source>
        <dbReference type="ARBA" id="ARBA00022741"/>
    </source>
</evidence>
<proteinExistence type="predicted"/>
<dbReference type="InterPro" id="IPR051046">
    <property type="entry name" value="MurCDEF_CellWall_CoF430Synth"/>
</dbReference>
<dbReference type="InterPro" id="IPR036615">
    <property type="entry name" value="Mur_ligase_C_dom_sf"/>
</dbReference>
<dbReference type="SUPFAM" id="SSF53623">
    <property type="entry name" value="MurD-like peptide ligases, catalytic domain"/>
    <property type="match status" value="1"/>
</dbReference>
<feature type="transmembrane region" description="Helical" evidence="4">
    <location>
        <begin position="6"/>
        <end position="29"/>
    </location>
</feature>
<dbReference type="PANTHER" id="PTHR43024:SF1">
    <property type="entry name" value="UDP-N-ACETYLMURAMOYL-TRIPEPTIDE--D-ALANYL-D-ALANINE LIGASE"/>
    <property type="match status" value="1"/>
</dbReference>
<dbReference type="Pfam" id="PF08245">
    <property type="entry name" value="Mur_ligase_M"/>
    <property type="match status" value="1"/>
</dbReference>
<evidence type="ECO:0000259" key="6">
    <source>
        <dbReference type="Pfam" id="PF08245"/>
    </source>
</evidence>
<accession>A0A1F7YZA0</accession>
<dbReference type="GO" id="GO:0005524">
    <property type="term" value="F:ATP binding"/>
    <property type="evidence" value="ECO:0007669"/>
    <property type="project" value="UniProtKB-KW"/>
</dbReference>
<dbReference type="AlphaFoldDB" id="A0A1F7YZA0"/>
<feature type="transmembrane region" description="Helical" evidence="4">
    <location>
        <begin position="106"/>
        <end position="124"/>
    </location>
</feature>
<gene>
    <name evidence="7" type="ORF">A3D01_05150</name>
</gene>
<feature type="domain" description="Mur ligase central" evidence="6">
    <location>
        <begin position="180"/>
        <end position="380"/>
    </location>
</feature>
<keyword evidence="4" id="KW-0812">Transmembrane</keyword>
<dbReference type="PANTHER" id="PTHR43024">
    <property type="entry name" value="UDP-N-ACETYLMURAMOYL-TRIPEPTIDE--D-ALANYL-D-ALANINE LIGASE"/>
    <property type="match status" value="1"/>
</dbReference>
<feature type="domain" description="Mur ligase C-terminal" evidence="5">
    <location>
        <begin position="410"/>
        <end position="524"/>
    </location>
</feature>
<evidence type="ECO:0000256" key="4">
    <source>
        <dbReference type="SAM" id="Phobius"/>
    </source>
</evidence>
<evidence type="ECO:0000259" key="5">
    <source>
        <dbReference type="Pfam" id="PF02875"/>
    </source>
</evidence>
<reference evidence="7 8" key="1">
    <citation type="journal article" date="2016" name="Nat. Commun.">
        <title>Thousands of microbial genomes shed light on interconnected biogeochemical processes in an aquifer system.</title>
        <authorList>
            <person name="Anantharaman K."/>
            <person name="Brown C.T."/>
            <person name="Hug L.A."/>
            <person name="Sharon I."/>
            <person name="Castelle C.J."/>
            <person name="Probst A.J."/>
            <person name="Thomas B.C."/>
            <person name="Singh A."/>
            <person name="Wilkins M.J."/>
            <person name="Karaoz U."/>
            <person name="Brodie E.L."/>
            <person name="Williams K.H."/>
            <person name="Hubbard S.S."/>
            <person name="Banfield J.F."/>
        </authorList>
    </citation>
    <scope>NUCLEOTIDE SEQUENCE [LARGE SCALE GENOMIC DNA]</scope>
</reference>
<dbReference type="Gene3D" id="3.40.1190.10">
    <property type="entry name" value="Mur-like, catalytic domain"/>
    <property type="match status" value="1"/>
</dbReference>
<keyword evidence="2" id="KW-0547">Nucleotide-binding</keyword>
<dbReference type="Gene3D" id="3.90.190.20">
    <property type="entry name" value="Mur ligase, C-terminal domain"/>
    <property type="match status" value="1"/>
</dbReference>
<protein>
    <recommendedName>
        <fullName evidence="9">Mur ligase central domain-containing protein</fullName>
    </recommendedName>
</protein>
<dbReference type="GO" id="GO:0016881">
    <property type="term" value="F:acid-amino acid ligase activity"/>
    <property type="evidence" value="ECO:0007669"/>
    <property type="project" value="InterPro"/>
</dbReference>
<dbReference type="Pfam" id="PF02875">
    <property type="entry name" value="Mur_ligase_C"/>
    <property type="match status" value="1"/>
</dbReference>
<dbReference type="STRING" id="1802505.A3D01_05150"/>